<feature type="transmembrane region" description="Helical" evidence="7">
    <location>
        <begin position="237"/>
        <end position="257"/>
    </location>
</feature>
<keyword evidence="11" id="KW-1185">Reference proteome</keyword>
<proteinExistence type="inferred from homology"/>
<evidence type="ECO:0000256" key="6">
    <source>
        <dbReference type="ARBA" id="ARBA00023136"/>
    </source>
</evidence>
<evidence type="ECO:0000256" key="5">
    <source>
        <dbReference type="ARBA" id="ARBA00022989"/>
    </source>
</evidence>
<evidence type="ECO:0000256" key="4">
    <source>
        <dbReference type="ARBA" id="ARBA00022692"/>
    </source>
</evidence>
<feature type="transmembrane region" description="Helical" evidence="7">
    <location>
        <begin position="328"/>
        <end position="352"/>
    </location>
</feature>
<dbReference type="GO" id="GO:0055085">
    <property type="term" value="P:transmembrane transport"/>
    <property type="evidence" value="ECO:0007669"/>
    <property type="project" value="InterPro"/>
</dbReference>
<dbReference type="Proteomes" id="UP000094172">
    <property type="component" value="Unassembled WGS sequence"/>
</dbReference>
<feature type="transmembrane region" description="Helical" evidence="7">
    <location>
        <begin position="287"/>
        <end position="308"/>
    </location>
</feature>
<dbReference type="GO" id="GO:0005886">
    <property type="term" value="C:plasma membrane"/>
    <property type="evidence" value="ECO:0007669"/>
    <property type="project" value="UniProtKB-SubCell"/>
</dbReference>
<accession>A0A1E3VPD1</accession>
<feature type="transmembrane region" description="Helical" evidence="7">
    <location>
        <begin position="402"/>
        <end position="424"/>
    </location>
</feature>
<evidence type="ECO:0000313" key="10">
    <source>
        <dbReference type="EMBL" id="ODR95352.1"/>
    </source>
</evidence>
<dbReference type="InterPro" id="IPR000515">
    <property type="entry name" value="MetI-like"/>
</dbReference>
<name>A0A1E3VPD1_9HYPH</name>
<feature type="transmembrane region" description="Helical" evidence="7">
    <location>
        <begin position="517"/>
        <end position="540"/>
    </location>
</feature>
<dbReference type="Pfam" id="PF00528">
    <property type="entry name" value="BPD_transp_1"/>
    <property type="match status" value="1"/>
</dbReference>
<dbReference type="PANTHER" id="PTHR30183">
    <property type="entry name" value="MOLYBDENUM TRANSPORT SYSTEM PERMEASE PROTEIN MODB"/>
    <property type="match status" value="1"/>
</dbReference>
<evidence type="ECO:0000256" key="3">
    <source>
        <dbReference type="ARBA" id="ARBA00022475"/>
    </source>
</evidence>
<sequence length="565" mass="60543">MFEKGNFSWSAGALILSLLAAAPLFAIAVMALQSSGDTWPHLIENVLPGAVRRTLILMAGVAAIALVTGTGTAWLVTMYRFPGRGLFQWLLLLPLAMPTYIIAFCYIELFDYSGEVQTALRNLFGWQSARDYWFPDIRTLTGAIFVMGAVLYPYVYITARASFVAQSICVIEASRTLGRSAAETFWQIALPLARPALAAGTALALMETLNDIGAVEFFGVRTLTVTVYDTWLDRGSLAGAAQISCVMLLFVLAVLGLERGLRSGKRFHHTTGKYRDLPESRLTGWKAGFATLACALPILIGFVLPTYVLAGDAIVHLASGLTEDFWRAAMHSLTLSLAAAVLGVIFAVVLAYGRRQTQSKLVHIASFVPAVSYAVPGTVLAIGILIPLAGLDNTIDDAARSLFGVSTGLILSGSAFAIVVAYTIRFLAASLGSVEAGLSKITRNIDAAGRTLGASVTQMLWRVHLPLLRPTLGAAALLVFVDSMKELPATLLLRPFNFDTLATQVFTLASLYRYEEAGLSALTIVLVSLVPVLFLHGIIARSRPGTSASRVHTTGTKEELALPIS</sequence>
<protein>
    <submittedName>
        <fullName evidence="10">Iron ABC transporter permease</fullName>
    </submittedName>
</protein>
<evidence type="ECO:0000256" key="1">
    <source>
        <dbReference type="ARBA" id="ARBA00004651"/>
    </source>
</evidence>
<dbReference type="Gene3D" id="1.10.3720.10">
    <property type="entry name" value="MetI-like"/>
    <property type="match status" value="2"/>
</dbReference>
<feature type="transmembrane region" description="Helical" evidence="7">
    <location>
        <begin position="364"/>
        <end position="390"/>
    </location>
</feature>
<dbReference type="InterPro" id="IPR035906">
    <property type="entry name" value="MetI-like_sf"/>
</dbReference>
<evidence type="ECO:0000256" key="7">
    <source>
        <dbReference type="RuleBase" id="RU363032"/>
    </source>
</evidence>
<comment type="subcellular location">
    <subcellularLocation>
        <location evidence="1 7">Cell membrane</location>
        <topology evidence="1 7">Multi-pass membrane protein</topology>
    </subcellularLocation>
</comment>
<feature type="domain" description="ABC transmembrane type-1" evidence="9">
    <location>
        <begin position="329"/>
        <end position="535"/>
    </location>
</feature>
<dbReference type="CDD" id="cd06261">
    <property type="entry name" value="TM_PBP2"/>
    <property type="match status" value="2"/>
</dbReference>
<keyword evidence="2 7" id="KW-0813">Transport</keyword>
<keyword evidence="4 7" id="KW-0812">Transmembrane</keyword>
<dbReference type="STRING" id="1774970.AUC70_05600"/>
<organism evidence="10 11">
    <name type="scientific">Methyloceanibacter stevinii</name>
    <dbReference type="NCBI Taxonomy" id="1774970"/>
    <lineage>
        <taxon>Bacteria</taxon>
        <taxon>Pseudomonadati</taxon>
        <taxon>Pseudomonadota</taxon>
        <taxon>Alphaproteobacteria</taxon>
        <taxon>Hyphomicrobiales</taxon>
        <taxon>Hyphomicrobiaceae</taxon>
        <taxon>Methyloceanibacter</taxon>
    </lineage>
</organism>
<evidence type="ECO:0000313" key="11">
    <source>
        <dbReference type="Proteomes" id="UP000094172"/>
    </source>
</evidence>
<dbReference type="PROSITE" id="PS50928">
    <property type="entry name" value="ABC_TM1"/>
    <property type="match status" value="2"/>
</dbReference>
<feature type="transmembrane region" description="Helical" evidence="7">
    <location>
        <begin position="185"/>
        <end position="206"/>
    </location>
</feature>
<gene>
    <name evidence="10" type="ORF">AUC70_05600</name>
</gene>
<feature type="region of interest" description="Disordered" evidence="8">
    <location>
        <begin position="546"/>
        <end position="565"/>
    </location>
</feature>
<dbReference type="EMBL" id="LPWE01000011">
    <property type="protein sequence ID" value="ODR95352.1"/>
    <property type="molecule type" value="Genomic_DNA"/>
</dbReference>
<keyword evidence="5 7" id="KW-1133">Transmembrane helix</keyword>
<feature type="transmembrane region" description="Helical" evidence="7">
    <location>
        <begin position="55"/>
        <end position="77"/>
    </location>
</feature>
<reference evidence="10 11" key="1">
    <citation type="journal article" date="2016" name="Environ. Microbiol.">
        <title>New Methyloceanibacter diversity from North Sea sediments includes methanotroph containing solely the soluble methane monooxygenase.</title>
        <authorList>
            <person name="Vekeman B."/>
            <person name="Kerckhof F.M."/>
            <person name="Cremers G."/>
            <person name="de Vos P."/>
            <person name="Vandamme P."/>
            <person name="Boon N."/>
            <person name="Op den Camp H.J."/>
            <person name="Heylen K."/>
        </authorList>
    </citation>
    <scope>NUCLEOTIDE SEQUENCE [LARGE SCALE GENOMIC DNA]</scope>
    <source>
        <strain evidence="10 11">R-67176</strain>
    </source>
</reference>
<comment type="caution">
    <text evidence="10">The sequence shown here is derived from an EMBL/GenBank/DDBJ whole genome shotgun (WGS) entry which is preliminary data.</text>
</comment>
<feature type="transmembrane region" description="Helical" evidence="7">
    <location>
        <begin position="137"/>
        <end position="157"/>
    </location>
</feature>
<keyword evidence="6 7" id="KW-0472">Membrane</keyword>
<evidence type="ECO:0000256" key="2">
    <source>
        <dbReference type="ARBA" id="ARBA00022448"/>
    </source>
</evidence>
<evidence type="ECO:0000256" key="8">
    <source>
        <dbReference type="SAM" id="MobiDB-lite"/>
    </source>
</evidence>
<evidence type="ECO:0000259" key="9">
    <source>
        <dbReference type="PROSITE" id="PS50928"/>
    </source>
</evidence>
<feature type="compositionally biased region" description="Basic and acidic residues" evidence="8">
    <location>
        <begin position="555"/>
        <end position="565"/>
    </location>
</feature>
<dbReference type="FunFam" id="1.10.3720.10:FF:000088">
    <property type="entry name" value="Iron(III) ABC transporter, permease protein"/>
    <property type="match status" value="1"/>
</dbReference>
<dbReference type="PANTHER" id="PTHR30183:SF2">
    <property type="entry name" value="IRON UTILIZATION PROTEIN"/>
    <property type="match status" value="1"/>
</dbReference>
<dbReference type="AlphaFoldDB" id="A0A1E3VPD1"/>
<keyword evidence="3" id="KW-1003">Cell membrane</keyword>
<dbReference type="SUPFAM" id="SSF161098">
    <property type="entry name" value="MetI-like"/>
    <property type="match status" value="2"/>
</dbReference>
<comment type="similarity">
    <text evidence="7">Belongs to the binding-protein-dependent transport system permease family.</text>
</comment>
<feature type="transmembrane region" description="Helical" evidence="7">
    <location>
        <begin position="89"/>
        <end position="109"/>
    </location>
</feature>
<feature type="domain" description="ABC transmembrane type-1" evidence="9">
    <location>
        <begin position="51"/>
        <end position="256"/>
    </location>
</feature>